<dbReference type="AlphaFoldDB" id="B9E3Q9"/>
<dbReference type="GO" id="GO:0003700">
    <property type="term" value="F:DNA-binding transcription factor activity"/>
    <property type="evidence" value="ECO:0007669"/>
    <property type="project" value="InterPro"/>
</dbReference>
<dbReference type="HOGENOM" id="CLU_017584_10_0_9"/>
<accession>B9E3Q9</accession>
<reference evidence="6" key="1">
    <citation type="submission" date="2005-09" db="EMBL/GenBank/DDBJ databases">
        <title>Complete genome sequence of Clostridium kluyveri and comparative genomics of Clostridia species.</title>
        <authorList>
            <person name="Inui M."/>
            <person name="Nonaka H."/>
            <person name="Shinoda Y."/>
            <person name="Ikenaga Y."/>
            <person name="Abe M."/>
            <person name="Naito K."/>
            <person name="Vertes A.A."/>
            <person name="Yukawa H."/>
        </authorList>
    </citation>
    <scope>NUCLEOTIDE SEQUENCE [LARGE SCALE GENOMIC DNA]</scope>
    <source>
        <strain evidence="6">NBRC 12016</strain>
    </source>
</reference>
<sequence>MRGGDKMNDEFEPNTPIYIQIMNIIKRKIVNKELKPGDKIPSVRELSASLKVNPNTIQRTYLELERENIAYKQRGMGTFLREDVSMIEKLKGEMARDIIYNFIKGMKELGFSSDEIIKIVEEKVQEV</sequence>
<dbReference type="Gene3D" id="1.10.10.10">
    <property type="entry name" value="Winged helix-like DNA-binding domain superfamily/Winged helix DNA-binding domain"/>
    <property type="match status" value="1"/>
</dbReference>
<name>B9E3Q9_CLOK1</name>
<dbReference type="EMBL" id="AP009049">
    <property type="protein sequence ID" value="BAH07134.1"/>
    <property type="molecule type" value="Genomic_DNA"/>
</dbReference>
<dbReference type="CDD" id="cd07377">
    <property type="entry name" value="WHTH_GntR"/>
    <property type="match status" value="1"/>
</dbReference>
<evidence type="ECO:0000259" key="4">
    <source>
        <dbReference type="PROSITE" id="PS50949"/>
    </source>
</evidence>
<proteinExistence type="predicted"/>
<dbReference type="InterPro" id="IPR036390">
    <property type="entry name" value="WH_DNA-bd_sf"/>
</dbReference>
<feature type="domain" description="HTH gntR-type" evidence="4">
    <location>
        <begin position="15"/>
        <end position="83"/>
    </location>
</feature>
<keyword evidence="3" id="KW-0804">Transcription</keyword>
<dbReference type="PANTHER" id="PTHR38445">
    <property type="entry name" value="HTH-TYPE TRANSCRIPTIONAL REPRESSOR YTRA"/>
    <property type="match status" value="1"/>
</dbReference>
<organism evidence="5 6">
    <name type="scientific">Clostridium kluyveri (strain NBRC 12016)</name>
    <dbReference type="NCBI Taxonomy" id="583346"/>
    <lineage>
        <taxon>Bacteria</taxon>
        <taxon>Bacillati</taxon>
        <taxon>Bacillota</taxon>
        <taxon>Clostridia</taxon>
        <taxon>Eubacteriales</taxon>
        <taxon>Clostridiaceae</taxon>
        <taxon>Clostridium</taxon>
    </lineage>
</organism>
<dbReference type="InterPro" id="IPR036388">
    <property type="entry name" value="WH-like_DNA-bd_sf"/>
</dbReference>
<evidence type="ECO:0000313" key="5">
    <source>
        <dbReference type="EMBL" id="BAH07134.1"/>
    </source>
</evidence>
<evidence type="ECO:0000256" key="2">
    <source>
        <dbReference type="ARBA" id="ARBA00023125"/>
    </source>
</evidence>
<keyword evidence="2" id="KW-0238">DNA-binding</keyword>
<evidence type="ECO:0000256" key="3">
    <source>
        <dbReference type="ARBA" id="ARBA00023163"/>
    </source>
</evidence>
<keyword evidence="1" id="KW-0805">Transcription regulation</keyword>
<dbReference type="PANTHER" id="PTHR38445:SF6">
    <property type="entry name" value="GNTR-FAMILY TRANSCRIPTIONAL REGULATOR"/>
    <property type="match status" value="1"/>
</dbReference>
<protein>
    <recommendedName>
        <fullName evidence="4">HTH gntR-type domain-containing protein</fullName>
    </recommendedName>
</protein>
<dbReference type="GO" id="GO:0003677">
    <property type="term" value="F:DNA binding"/>
    <property type="evidence" value="ECO:0007669"/>
    <property type="project" value="UniProtKB-KW"/>
</dbReference>
<dbReference type="Proteomes" id="UP000007969">
    <property type="component" value="Chromosome"/>
</dbReference>
<dbReference type="KEGG" id="ckr:CKR_2083"/>
<dbReference type="SMART" id="SM00345">
    <property type="entry name" value="HTH_GNTR"/>
    <property type="match status" value="1"/>
</dbReference>
<dbReference type="InterPro" id="IPR000524">
    <property type="entry name" value="Tscrpt_reg_HTH_GntR"/>
</dbReference>
<gene>
    <name evidence="5" type="ordered locus">CKR_2083</name>
</gene>
<dbReference type="SUPFAM" id="SSF46785">
    <property type="entry name" value="Winged helix' DNA-binding domain"/>
    <property type="match status" value="1"/>
</dbReference>
<dbReference type="Pfam" id="PF00392">
    <property type="entry name" value="GntR"/>
    <property type="match status" value="1"/>
</dbReference>
<dbReference type="PROSITE" id="PS50949">
    <property type="entry name" value="HTH_GNTR"/>
    <property type="match status" value="1"/>
</dbReference>
<evidence type="ECO:0000313" key="6">
    <source>
        <dbReference type="Proteomes" id="UP000007969"/>
    </source>
</evidence>
<evidence type="ECO:0000256" key="1">
    <source>
        <dbReference type="ARBA" id="ARBA00023015"/>
    </source>
</evidence>